<dbReference type="GO" id="GO:0030170">
    <property type="term" value="F:pyridoxal phosphate binding"/>
    <property type="evidence" value="ECO:0007669"/>
    <property type="project" value="UniProtKB-UniRule"/>
</dbReference>
<dbReference type="InterPro" id="IPR015424">
    <property type="entry name" value="PyrdxlP-dep_Trfase"/>
</dbReference>
<dbReference type="Gene3D" id="3.90.1150.10">
    <property type="entry name" value="Aspartate Aminotransferase, domain 1"/>
    <property type="match status" value="1"/>
</dbReference>
<evidence type="ECO:0000256" key="6">
    <source>
        <dbReference type="ARBA" id="ARBA00050776"/>
    </source>
</evidence>
<dbReference type="PROSITE" id="PS00595">
    <property type="entry name" value="AA_TRANSFER_CLASS_5"/>
    <property type="match status" value="1"/>
</dbReference>
<evidence type="ECO:0000256" key="2">
    <source>
        <dbReference type="ARBA" id="ARBA00010447"/>
    </source>
</evidence>
<reference evidence="10 11" key="1">
    <citation type="submission" date="2016-02" db="EMBL/GenBank/DDBJ databases">
        <authorList>
            <person name="Wen L."/>
            <person name="He K."/>
            <person name="Yang H."/>
        </authorList>
    </citation>
    <scope>NUCLEOTIDE SEQUENCE [LARGE SCALE GENOMIC DNA]</scope>
    <source>
        <strain evidence="10 11">MJR8628A</strain>
    </source>
</reference>
<feature type="domain" description="Aminotransferase class V" evidence="9">
    <location>
        <begin position="26"/>
        <end position="395"/>
    </location>
</feature>
<evidence type="ECO:0000259" key="9">
    <source>
        <dbReference type="Pfam" id="PF00266"/>
    </source>
</evidence>
<dbReference type="GO" id="GO:0031071">
    <property type="term" value="F:cysteine desulfurase activity"/>
    <property type="evidence" value="ECO:0007669"/>
    <property type="project" value="UniProtKB-UniRule"/>
</dbReference>
<name>A0A135YWV1_9FIRM</name>
<comment type="function">
    <text evidence="8">Catalyzes the removal of elemental sulfur and selenium atoms from L-cysteine, L-cystine, L-selenocysteine, and L-selenocystine to produce L-alanine.</text>
</comment>
<keyword evidence="5 8" id="KW-0663">Pyridoxal phosphate</keyword>
<dbReference type="eggNOG" id="COG0520">
    <property type="taxonomic scope" value="Bacteria"/>
</dbReference>
<dbReference type="InterPro" id="IPR015422">
    <property type="entry name" value="PyrdxlP-dep_Trfase_small"/>
</dbReference>
<accession>A0A135YWV1</accession>
<dbReference type="EMBL" id="LSQZ01000016">
    <property type="protein sequence ID" value="KXI13885.1"/>
    <property type="molecule type" value="Genomic_DNA"/>
</dbReference>
<evidence type="ECO:0000313" key="10">
    <source>
        <dbReference type="EMBL" id="KXI13885.1"/>
    </source>
</evidence>
<evidence type="ECO:0000313" key="11">
    <source>
        <dbReference type="Proteomes" id="UP000070326"/>
    </source>
</evidence>
<dbReference type="PANTHER" id="PTHR43586">
    <property type="entry name" value="CYSTEINE DESULFURASE"/>
    <property type="match status" value="1"/>
</dbReference>
<dbReference type="InterPro" id="IPR020578">
    <property type="entry name" value="Aminotrans_V_PyrdxlP_BS"/>
</dbReference>
<sequence>MDKERVNEIRSEFPYLNEEKMGRKIVYFDNGATSQKPQCVIDALSNYYSYQNANPHRGAHYLGMLATDLYEDARKTTKEFLNAKSENEVIFVRNTTEALNLIAYSYGLDKLNPGDEILISIVEHHSNLVTWQFVAQKTGAVLKYVYLNDKNEIDMNSYKAALSEKTKVVALAGASNTVGGVIDVKEVVRLAHEVGAVVSLDCAQLAPHVVMDVQDWDVDFLSFSGHKMYAPMGIGVLYGKYEILDSMVPYMYGGDMIEYVYEQNTTFAPVPARFEAGTQNVGGAVALAEAIRFMQRVGIDNIHEHELALTDYCYKKMAELDFVEIYSTDSYLRSPLIDFNIKDIHSHDVSTVLDTYDIAIRTGHHCAMPLHTHLKLNSTCRVSFAVYNTFEEIDFFIDKLKEVRKVMGYGS</sequence>
<dbReference type="PATRIC" id="fig|1261.5.peg.490"/>
<dbReference type="RefSeq" id="WP_021935235.1">
    <property type="nucleotide sequence ID" value="NZ_JAWGSK010000005.1"/>
</dbReference>
<evidence type="ECO:0000256" key="7">
    <source>
        <dbReference type="RuleBase" id="RU004504"/>
    </source>
</evidence>
<comment type="similarity">
    <text evidence="2 8">Belongs to the class-V pyridoxal-phosphate-dependent aminotransferase family. Csd subfamily.</text>
</comment>
<dbReference type="Proteomes" id="UP000070326">
    <property type="component" value="Unassembled WGS sequence"/>
</dbReference>
<dbReference type="Pfam" id="PF00266">
    <property type="entry name" value="Aminotran_5"/>
    <property type="match status" value="1"/>
</dbReference>
<dbReference type="STRING" id="1261.HMPREF3195_00483"/>
<comment type="cofactor">
    <cofactor evidence="1 7">
        <name>pyridoxal 5'-phosphate</name>
        <dbReference type="ChEBI" id="CHEBI:597326"/>
    </cofactor>
</comment>
<proteinExistence type="inferred from homology"/>
<dbReference type="InterPro" id="IPR015421">
    <property type="entry name" value="PyrdxlP-dep_Trfase_major"/>
</dbReference>
<comment type="catalytic activity">
    <reaction evidence="6 8">
        <text>(sulfur carrier)-H + L-cysteine = (sulfur carrier)-SH + L-alanine</text>
        <dbReference type="Rhea" id="RHEA:43892"/>
        <dbReference type="Rhea" id="RHEA-COMP:14737"/>
        <dbReference type="Rhea" id="RHEA-COMP:14739"/>
        <dbReference type="ChEBI" id="CHEBI:29917"/>
        <dbReference type="ChEBI" id="CHEBI:35235"/>
        <dbReference type="ChEBI" id="CHEBI:57972"/>
        <dbReference type="ChEBI" id="CHEBI:64428"/>
        <dbReference type="EC" id="2.8.1.7"/>
    </reaction>
</comment>
<dbReference type="EC" id="2.8.1.7" evidence="3 8"/>
<organism evidence="10 11">
    <name type="scientific">Peptostreptococcus anaerobius</name>
    <dbReference type="NCBI Taxonomy" id="1261"/>
    <lineage>
        <taxon>Bacteria</taxon>
        <taxon>Bacillati</taxon>
        <taxon>Bacillota</taxon>
        <taxon>Clostridia</taxon>
        <taxon>Peptostreptococcales</taxon>
        <taxon>Peptostreptococcaceae</taxon>
        <taxon>Peptostreptococcus</taxon>
    </lineage>
</organism>
<dbReference type="GO" id="GO:0006534">
    <property type="term" value="P:cysteine metabolic process"/>
    <property type="evidence" value="ECO:0007669"/>
    <property type="project" value="UniProtKB-UniRule"/>
</dbReference>
<evidence type="ECO:0000256" key="1">
    <source>
        <dbReference type="ARBA" id="ARBA00001933"/>
    </source>
</evidence>
<keyword evidence="4 8" id="KW-0808">Transferase</keyword>
<dbReference type="AlphaFoldDB" id="A0A135YWV1"/>
<dbReference type="PANTHER" id="PTHR43586:SF8">
    <property type="entry name" value="CYSTEINE DESULFURASE 1, CHLOROPLASTIC"/>
    <property type="match status" value="1"/>
</dbReference>
<protein>
    <recommendedName>
        <fullName evidence="3 8">Cysteine desulfurase</fullName>
        <ecNumber evidence="3 8">2.8.1.7</ecNumber>
    </recommendedName>
</protein>
<dbReference type="InterPro" id="IPR000192">
    <property type="entry name" value="Aminotrans_V_dom"/>
</dbReference>
<evidence type="ECO:0000256" key="8">
    <source>
        <dbReference type="RuleBase" id="RU004506"/>
    </source>
</evidence>
<comment type="caution">
    <text evidence="10">The sequence shown here is derived from an EMBL/GenBank/DDBJ whole genome shotgun (WGS) entry which is preliminary data.</text>
</comment>
<evidence type="ECO:0000256" key="4">
    <source>
        <dbReference type="ARBA" id="ARBA00022679"/>
    </source>
</evidence>
<dbReference type="CDD" id="cd06453">
    <property type="entry name" value="SufS_like"/>
    <property type="match status" value="1"/>
</dbReference>
<dbReference type="SUPFAM" id="SSF53383">
    <property type="entry name" value="PLP-dependent transferases"/>
    <property type="match status" value="1"/>
</dbReference>
<evidence type="ECO:0000256" key="5">
    <source>
        <dbReference type="ARBA" id="ARBA00022898"/>
    </source>
</evidence>
<dbReference type="Gene3D" id="3.40.640.10">
    <property type="entry name" value="Type I PLP-dependent aspartate aminotransferase-like (Major domain)"/>
    <property type="match status" value="1"/>
</dbReference>
<gene>
    <name evidence="10" type="ORF">HMPREF3195_00483</name>
</gene>
<evidence type="ECO:0000256" key="3">
    <source>
        <dbReference type="ARBA" id="ARBA00012239"/>
    </source>
</evidence>
<dbReference type="InterPro" id="IPR010970">
    <property type="entry name" value="Cys_dSase_SufS"/>
</dbReference>
<dbReference type="NCBIfam" id="TIGR01979">
    <property type="entry name" value="sufS"/>
    <property type="match status" value="1"/>
</dbReference>